<comment type="caution">
    <text evidence="1">The sequence shown here is derived from an EMBL/GenBank/DDBJ whole genome shotgun (WGS) entry which is preliminary data.</text>
</comment>
<sequence length="771" mass="87257">FWCGVSLDDSHSARLGITCKTSFTFTVGEDSDKKVISLSLRTSSDSKIDASVAEMKVLKDAVVLVCNEVDQIDDREAGEMRMEYLDNVYNDPGAFLARFDFGSGFPASRNFQNKQGFIDSLTIECTERHLTPEKYGLVNGDYERARLETLIRSMVSSLNEKLMKVYGISPPTSDLWKDPVYAKVLPRNPYGEGGGIMPRDSMFDHLDEGQRKRTPNLIKEVLKNFRVICMTPEISQRPDVQASLNAVLFLENQPVVQCKASNHVFLFVSITYTLYSFMGILLPHLLECEQVSSEVKAELGKLRPGYSRQARALGWSTTILSESTMDIVKTATGQEYAYTPIVLDFDEMIAVNVDAMLFGYNHLGYESKDGHRNYTPCLEIYARRGMQDLISTLAQITRLHGKSSERRLFSLEFFVKLFKEKTAYTDRDGTPVDGVDLHKFRADLQAYYDSRGLNQFINLSFLFTMRYLQRACAKCGCSLINKRDVLCDEIAKHSDVLVEALNNEVAEIPNGGYGESDHIKKNKQEEGHKDLELCVRDVRQVRFESVVREVPHTSTLCDKCHNRCGVGKQFKDLPTEPACEYARIAPQLFCRVLNGEAAASISNMTRELIEKDDLKMLDFATVEARMKGAQEGLVSPPYHISDTLGGDEAYWRSASSDVRRYMLRRQRTSFMKRLSGGCFLCHMDFSIGPFRELMGMDAHHEVEAKKKFSPSHGINYDMETEDDEFCKCVPLCRTCHLFIHSSEVARNILRTRMTGQGYITDEISGKISHSG</sequence>
<gene>
    <name evidence="1" type="ORF">THAOC_03249</name>
</gene>
<dbReference type="Proteomes" id="UP000266841">
    <property type="component" value="Unassembled WGS sequence"/>
</dbReference>
<organism evidence="1 2">
    <name type="scientific">Thalassiosira oceanica</name>
    <name type="common">Marine diatom</name>
    <dbReference type="NCBI Taxonomy" id="159749"/>
    <lineage>
        <taxon>Eukaryota</taxon>
        <taxon>Sar</taxon>
        <taxon>Stramenopiles</taxon>
        <taxon>Ochrophyta</taxon>
        <taxon>Bacillariophyta</taxon>
        <taxon>Coscinodiscophyceae</taxon>
        <taxon>Thalassiosirophycidae</taxon>
        <taxon>Thalassiosirales</taxon>
        <taxon>Thalassiosiraceae</taxon>
        <taxon>Thalassiosira</taxon>
    </lineage>
</organism>
<keyword evidence="2" id="KW-1185">Reference proteome</keyword>
<reference evidence="1 2" key="1">
    <citation type="journal article" date="2012" name="Genome Biol.">
        <title>Genome and low-iron response of an oceanic diatom adapted to chronic iron limitation.</title>
        <authorList>
            <person name="Lommer M."/>
            <person name="Specht M."/>
            <person name="Roy A.S."/>
            <person name="Kraemer L."/>
            <person name="Andreson R."/>
            <person name="Gutowska M.A."/>
            <person name="Wolf J."/>
            <person name="Bergner S.V."/>
            <person name="Schilhabel M.B."/>
            <person name="Klostermeier U.C."/>
            <person name="Beiko R.G."/>
            <person name="Rosenstiel P."/>
            <person name="Hippler M."/>
            <person name="Laroche J."/>
        </authorList>
    </citation>
    <scope>NUCLEOTIDE SEQUENCE [LARGE SCALE GENOMIC DNA]</scope>
    <source>
        <strain evidence="1 2">CCMP1005</strain>
    </source>
</reference>
<dbReference type="AlphaFoldDB" id="K0TC19"/>
<dbReference type="EMBL" id="AGNL01003170">
    <property type="protein sequence ID" value="EJK75040.1"/>
    <property type="molecule type" value="Genomic_DNA"/>
</dbReference>
<protein>
    <submittedName>
        <fullName evidence="1">Uncharacterized protein</fullName>
    </submittedName>
</protein>
<feature type="non-terminal residue" evidence="1">
    <location>
        <position position="1"/>
    </location>
</feature>
<proteinExistence type="predicted"/>
<accession>K0TC19</accession>
<evidence type="ECO:0000313" key="2">
    <source>
        <dbReference type="Proteomes" id="UP000266841"/>
    </source>
</evidence>
<name>K0TC19_THAOC</name>
<evidence type="ECO:0000313" key="1">
    <source>
        <dbReference type="EMBL" id="EJK75040.1"/>
    </source>
</evidence>